<evidence type="ECO:0000313" key="3">
    <source>
        <dbReference type="Proteomes" id="UP000703269"/>
    </source>
</evidence>
<evidence type="ECO:0000256" key="1">
    <source>
        <dbReference type="SAM" id="MobiDB-lite"/>
    </source>
</evidence>
<comment type="caution">
    <text evidence="2">The sequence shown here is derived from an EMBL/GenBank/DDBJ whole genome shotgun (WGS) entry which is preliminary data.</text>
</comment>
<organism evidence="2 3">
    <name type="scientific">Phanerochaete sordida</name>
    <dbReference type="NCBI Taxonomy" id="48140"/>
    <lineage>
        <taxon>Eukaryota</taxon>
        <taxon>Fungi</taxon>
        <taxon>Dikarya</taxon>
        <taxon>Basidiomycota</taxon>
        <taxon>Agaricomycotina</taxon>
        <taxon>Agaricomycetes</taxon>
        <taxon>Polyporales</taxon>
        <taxon>Phanerochaetaceae</taxon>
        <taxon>Phanerochaete</taxon>
    </lineage>
</organism>
<keyword evidence="3" id="KW-1185">Reference proteome</keyword>
<feature type="compositionally biased region" description="Polar residues" evidence="1">
    <location>
        <begin position="79"/>
        <end position="99"/>
    </location>
</feature>
<accession>A0A9P3LDA0</accession>
<feature type="compositionally biased region" description="Polar residues" evidence="1">
    <location>
        <begin position="60"/>
        <end position="71"/>
    </location>
</feature>
<evidence type="ECO:0000313" key="2">
    <source>
        <dbReference type="EMBL" id="GJE90118.1"/>
    </source>
</evidence>
<feature type="region of interest" description="Disordered" evidence="1">
    <location>
        <begin position="1"/>
        <end position="26"/>
    </location>
</feature>
<protein>
    <submittedName>
        <fullName evidence="2">Uncharacterized protein</fullName>
    </submittedName>
</protein>
<sequence length="99" mass="10631">MLTRTSSSPAVPRSWARNGARGPRASAAGVLHCHEIDAESTLAPDNTQVLPRAVLQNMLQPCSDQPSSTPMPTLRLSPIQKSRLSSTPWLSRTPEALSS</sequence>
<proteinExistence type="predicted"/>
<dbReference type="EMBL" id="BPQB01000015">
    <property type="protein sequence ID" value="GJE90118.1"/>
    <property type="molecule type" value="Genomic_DNA"/>
</dbReference>
<dbReference type="AlphaFoldDB" id="A0A9P3LDA0"/>
<name>A0A9P3LDA0_9APHY</name>
<feature type="region of interest" description="Disordered" evidence="1">
    <location>
        <begin position="60"/>
        <end position="99"/>
    </location>
</feature>
<dbReference type="Proteomes" id="UP000703269">
    <property type="component" value="Unassembled WGS sequence"/>
</dbReference>
<reference evidence="2 3" key="1">
    <citation type="submission" date="2021-08" db="EMBL/GenBank/DDBJ databases">
        <title>Draft Genome Sequence of Phanerochaete sordida strain YK-624.</title>
        <authorList>
            <person name="Mori T."/>
            <person name="Dohra H."/>
            <person name="Suzuki T."/>
            <person name="Kawagishi H."/>
            <person name="Hirai H."/>
        </authorList>
    </citation>
    <scope>NUCLEOTIDE SEQUENCE [LARGE SCALE GENOMIC DNA]</scope>
    <source>
        <strain evidence="2 3">YK-624</strain>
    </source>
</reference>
<gene>
    <name evidence="2" type="ORF">PsYK624_062410</name>
</gene>